<dbReference type="GO" id="GO:0008061">
    <property type="term" value="F:chitin binding"/>
    <property type="evidence" value="ECO:0007669"/>
    <property type="project" value="InterPro"/>
</dbReference>
<gene>
    <name evidence="7" type="ORF">FK220_011570</name>
</gene>
<evidence type="ECO:0000256" key="5">
    <source>
        <dbReference type="SAM" id="SignalP"/>
    </source>
</evidence>
<organism evidence="7 8">
    <name type="scientific">Pelagihabitans pacificus</name>
    <dbReference type="NCBI Taxonomy" id="2696054"/>
    <lineage>
        <taxon>Bacteria</taxon>
        <taxon>Pseudomonadati</taxon>
        <taxon>Bacteroidota</taxon>
        <taxon>Flavobacteriia</taxon>
        <taxon>Flavobacteriales</taxon>
        <taxon>Flavobacteriaceae</taxon>
        <taxon>Pelagihabitans</taxon>
    </lineage>
</organism>
<evidence type="ECO:0000256" key="1">
    <source>
        <dbReference type="ARBA" id="ARBA00000822"/>
    </source>
</evidence>
<dbReference type="InterPro" id="IPR050314">
    <property type="entry name" value="Glycosyl_Hydrlase_18"/>
</dbReference>
<proteinExistence type="predicted"/>
<dbReference type="Gene3D" id="3.20.20.80">
    <property type="entry name" value="Glycosidases"/>
    <property type="match status" value="1"/>
</dbReference>
<evidence type="ECO:0000256" key="3">
    <source>
        <dbReference type="ARBA" id="ARBA00023024"/>
    </source>
</evidence>
<dbReference type="InterPro" id="IPR017853">
    <property type="entry name" value="GH"/>
</dbReference>
<dbReference type="PANTHER" id="PTHR11177">
    <property type="entry name" value="CHITINASE"/>
    <property type="match status" value="1"/>
</dbReference>
<name>A0A967ATA3_9FLAO</name>
<keyword evidence="4" id="KW-1133">Transmembrane helix</keyword>
<dbReference type="PANTHER" id="PTHR11177:SF317">
    <property type="entry name" value="CHITINASE 12-RELATED"/>
    <property type="match status" value="1"/>
</dbReference>
<reference evidence="7" key="2">
    <citation type="submission" date="2020-03" db="EMBL/GenBank/DDBJ databases">
        <title>Flavobacteriaceae bacterium strain TP-CH-4, a member of the family Flavobacteriaceae isolated from a deep-sea seamount.</title>
        <authorList>
            <person name="Zhang D.-C."/>
        </authorList>
    </citation>
    <scope>NUCLEOTIDE SEQUENCE</scope>
    <source>
        <strain evidence="7">TP-CH-4</strain>
    </source>
</reference>
<keyword evidence="3" id="KW-0624">Polysaccharide degradation</keyword>
<keyword evidence="5" id="KW-0732">Signal</keyword>
<dbReference type="AlphaFoldDB" id="A0A967ATA3"/>
<evidence type="ECO:0000313" key="8">
    <source>
        <dbReference type="Proteomes" id="UP000707206"/>
    </source>
</evidence>
<dbReference type="EMBL" id="VIKU02000003">
    <property type="protein sequence ID" value="NHF59984.1"/>
    <property type="molecule type" value="Genomic_DNA"/>
</dbReference>
<sequence>MKTTLFVFLLVIVSFNPTGTSAQDTVPEATIRDPSDSLYHPKETDSFFKKLLQPFKFRENRNRRDKERIRRFLTERIKDNDLHLSNDSLKIFLDSIVMHLKDSIYAETLGKLQSVRYSCSFLEQAPDTALIAKDRLCLRPKVQIIGWHRSGAGNRFKNYNYKYLTAINLYGYELGIDGSSKNPKSWQEFNEEGGVIALAQNNGVDTYLTIYNESASEVTQFLNNQAARHRLFNTLVKYKASHKITGLTIYFDHITAKDNARFSSFIAEMYNTLDMGADDNFVLNISIPAIDGRNSPGKANAYDFARLNNWVDYYYLRTDSITRSNSASAAPKSPLGATDDVEYGSIQSTIAFYSNANISVSKLVMTVSYSGIQWPVTGFNGMVRPLGRPNDIPYKAIRASFLQNKDLQSVIEQGYDSVSATAFLNVKGSNKKNTPEYTQIWYEDRHSLSRKYEWLLDNKLAGVSIRGLGDDDGYTDLWDVLGASLIQIDSVQVTSSPVEPQEDPKTPFNNSMQKTVTIAIVVVMVLVGIFLVYRKAN</sequence>
<dbReference type="PROSITE" id="PS51910">
    <property type="entry name" value="GH18_2"/>
    <property type="match status" value="1"/>
</dbReference>
<dbReference type="InterPro" id="IPR001223">
    <property type="entry name" value="Glyco_hydro18_cat"/>
</dbReference>
<reference evidence="7" key="1">
    <citation type="submission" date="2019-07" db="EMBL/GenBank/DDBJ databases">
        <authorList>
            <person name="De-Chao Zhang Q."/>
        </authorList>
    </citation>
    <scope>NUCLEOTIDE SEQUENCE</scope>
    <source>
        <strain evidence="7">TP-CH-4</strain>
    </source>
</reference>
<dbReference type="SMART" id="SM00636">
    <property type="entry name" value="Glyco_18"/>
    <property type="match status" value="1"/>
</dbReference>
<feature type="chain" id="PRO_5037308575" description="chitinase" evidence="5">
    <location>
        <begin position="23"/>
        <end position="537"/>
    </location>
</feature>
<protein>
    <recommendedName>
        <fullName evidence="2">chitinase</fullName>
        <ecNumber evidence="2">3.2.1.14</ecNumber>
    </recommendedName>
</protein>
<dbReference type="GO" id="GO:0008843">
    <property type="term" value="F:endochitinase activity"/>
    <property type="evidence" value="ECO:0007669"/>
    <property type="project" value="UniProtKB-EC"/>
</dbReference>
<dbReference type="GO" id="GO:0005975">
    <property type="term" value="P:carbohydrate metabolic process"/>
    <property type="evidence" value="ECO:0007669"/>
    <property type="project" value="InterPro"/>
</dbReference>
<keyword evidence="4" id="KW-0472">Membrane</keyword>
<keyword evidence="8" id="KW-1185">Reference proteome</keyword>
<dbReference type="GO" id="GO:0006032">
    <property type="term" value="P:chitin catabolic process"/>
    <property type="evidence" value="ECO:0007669"/>
    <property type="project" value="UniProtKB-KW"/>
</dbReference>
<dbReference type="EC" id="3.2.1.14" evidence="2"/>
<dbReference type="InterPro" id="IPR029070">
    <property type="entry name" value="Chitinase_insertion_sf"/>
</dbReference>
<evidence type="ECO:0000313" key="7">
    <source>
        <dbReference type="EMBL" id="NHF59984.1"/>
    </source>
</evidence>
<evidence type="ECO:0000256" key="2">
    <source>
        <dbReference type="ARBA" id="ARBA00012729"/>
    </source>
</evidence>
<feature type="domain" description="GH18" evidence="6">
    <location>
        <begin position="141"/>
        <end position="488"/>
    </location>
</feature>
<accession>A0A967ATA3</accession>
<keyword evidence="3" id="KW-0119">Carbohydrate metabolism</keyword>
<comment type="catalytic activity">
    <reaction evidence="1">
        <text>Random endo-hydrolysis of N-acetyl-beta-D-glucosaminide (1-&gt;4)-beta-linkages in chitin and chitodextrins.</text>
        <dbReference type="EC" id="3.2.1.14"/>
    </reaction>
</comment>
<keyword evidence="3" id="KW-0146">Chitin degradation</keyword>
<dbReference type="InterPro" id="IPR011583">
    <property type="entry name" value="Chitinase_II/V-like_cat"/>
</dbReference>
<evidence type="ECO:0000256" key="4">
    <source>
        <dbReference type="SAM" id="Phobius"/>
    </source>
</evidence>
<feature type="signal peptide" evidence="5">
    <location>
        <begin position="1"/>
        <end position="22"/>
    </location>
</feature>
<keyword evidence="4" id="KW-0812">Transmembrane</keyword>
<dbReference type="RefSeq" id="WP_152574489.1">
    <property type="nucleotide sequence ID" value="NZ_VIKU02000003.1"/>
</dbReference>
<dbReference type="SUPFAM" id="SSF51445">
    <property type="entry name" value="(Trans)glycosidases"/>
    <property type="match status" value="1"/>
</dbReference>
<dbReference type="Pfam" id="PF00704">
    <property type="entry name" value="Glyco_hydro_18"/>
    <property type="match status" value="1"/>
</dbReference>
<dbReference type="Gene3D" id="3.10.50.10">
    <property type="match status" value="1"/>
</dbReference>
<comment type="caution">
    <text evidence="7">The sequence shown here is derived from an EMBL/GenBank/DDBJ whole genome shotgun (WGS) entry which is preliminary data.</text>
</comment>
<feature type="transmembrane region" description="Helical" evidence="4">
    <location>
        <begin position="515"/>
        <end position="533"/>
    </location>
</feature>
<evidence type="ECO:0000259" key="6">
    <source>
        <dbReference type="PROSITE" id="PS51910"/>
    </source>
</evidence>
<dbReference type="Proteomes" id="UP000707206">
    <property type="component" value="Unassembled WGS sequence"/>
</dbReference>